<evidence type="ECO:0000313" key="2">
    <source>
        <dbReference type="EMBL" id="ABE35967.1"/>
    </source>
</evidence>
<accession>Q13IX2</accession>
<keyword evidence="1" id="KW-0472">Membrane</keyword>
<gene>
    <name evidence="2" type="ORF">Bxe_C0040</name>
</gene>
<dbReference type="STRING" id="266265.Bxe_C0040"/>
<dbReference type="KEGG" id="bxb:DR64_8385"/>
<dbReference type="Proteomes" id="UP000001817">
    <property type="component" value="Chromosome 3"/>
</dbReference>
<feature type="transmembrane region" description="Helical" evidence="1">
    <location>
        <begin position="80"/>
        <end position="98"/>
    </location>
</feature>
<protein>
    <recommendedName>
        <fullName evidence="4">DUF2946 domain-containing protein</fullName>
    </recommendedName>
</protein>
<dbReference type="KEGG" id="bxe:Bxe_C0040"/>
<dbReference type="InterPro" id="IPR021333">
    <property type="entry name" value="DUF2946"/>
</dbReference>
<evidence type="ECO:0000313" key="3">
    <source>
        <dbReference type="Proteomes" id="UP000001817"/>
    </source>
</evidence>
<dbReference type="PATRIC" id="fig|266265.5.peg.7819"/>
<evidence type="ECO:0000256" key="1">
    <source>
        <dbReference type="SAM" id="Phobius"/>
    </source>
</evidence>
<evidence type="ECO:0008006" key="4">
    <source>
        <dbReference type="Google" id="ProtNLM"/>
    </source>
</evidence>
<dbReference type="RefSeq" id="WP_011493227.1">
    <property type="nucleotide sequence ID" value="NC_007953.1"/>
</dbReference>
<reference evidence="2 3" key="1">
    <citation type="journal article" date="2006" name="Proc. Natl. Acad. Sci. U.S.A.">
        <title>Burkholderia xenovorans LB400 harbors a multi-replicon, 9.73-Mbp genome shaped for versatility.</title>
        <authorList>
            <person name="Chain P.S."/>
            <person name="Denef V.J."/>
            <person name="Konstantinidis K.T."/>
            <person name="Vergez L.M."/>
            <person name="Agullo L."/>
            <person name="Reyes V.L."/>
            <person name="Hauser L."/>
            <person name="Cordova M."/>
            <person name="Gomez L."/>
            <person name="Gonzalez M."/>
            <person name="Land M."/>
            <person name="Lao V."/>
            <person name="Larimer F."/>
            <person name="LiPuma J.J."/>
            <person name="Mahenthiralingam E."/>
            <person name="Malfatti S.A."/>
            <person name="Marx C.J."/>
            <person name="Parnell J.J."/>
            <person name="Ramette A."/>
            <person name="Richardson P."/>
            <person name="Seeger M."/>
            <person name="Smith D."/>
            <person name="Spilker T."/>
            <person name="Sul W.J."/>
            <person name="Tsoi T.V."/>
            <person name="Ulrich L.E."/>
            <person name="Zhulin I.B."/>
            <person name="Tiedje J.M."/>
        </authorList>
    </citation>
    <scope>NUCLEOTIDE SEQUENCE [LARGE SCALE GENOMIC DNA]</scope>
    <source>
        <strain evidence="2 3">LB400</strain>
    </source>
</reference>
<dbReference type="AlphaFoldDB" id="Q13IX2"/>
<name>Q13IX2_PARXL</name>
<proteinExistence type="predicted"/>
<keyword evidence="1" id="KW-1133">Transmembrane helix</keyword>
<keyword evidence="1" id="KW-0812">Transmembrane</keyword>
<dbReference type="eggNOG" id="ENOG5033ED9">
    <property type="taxonomic scope" value="Bacteria"/>
</dbReference>
<dbReference type="Pfam" id="PF11162">
    <property type="entry name" value="DUF2946"/>
    <property type="match status" value="1"/>
</dbReference>
<dbReference type="EMBL" id="CP000272">
    <property type="protein sequence ID" value="ABE35967.1"/>
    <property type="molecule type" value="Genomic_DNA"/>
</dbReference>
<organism evidence="2 3">
    <name type="scientific">Paraburkholderia xenovorans (strain LB400)</name>
    <dbReference type="NCBI Taxonomy" id="266265"/>
    <lineage>
        <taxon>Bacteria</taxon>
        <taxon>Pseudomonadati</taxon>
        <taxon>Pseudomonadota</taxon>
        <taxon>Betaproteobacteria</taxon>
        <taxon>Burkholderiales</taxon>
        <taxon>Burkholderiaceae</taxon>
        <taxon>Paraburkholderia</taxon>
    </lineage>
</organism>
<keyword evidence="3" id="KW-1185">Reference proteome</keyword>
<feature type="transmembrane region" description="Helical" evidence="1">
    <location>
        <begin position="9"/>
        <end position="32"/>
    </location>
</feature>
<sequence>MTTHARKHLIAWLGILAMCLIVFAPVVSQLLVSARAGNPDAILCSATLPPADAALHDHGGTLAACGYCDLLADQPGVPTLPAPQAVLIVLVMLLALPVPCTRFTPIGAFPSGQPRAPPAFRQISL</sequence>
<dbReference type="OrthoDB" id="8683087at2"/>